<sequence length="482" mass="53038">MRNELYELPLVVMSVDAQPSAADPQSTVPSENPMTEQRKPIHSICLDTGPLIKNDPPVSTLIAQADELYTLPSIIDEIRDAATRTRVETTLLPFVKLRNPRPASVKFITDFARRTGDLEVMSRPDIQLLALTYGLELEQNNGDWRLRKDPNQKGISGKPPGNDGGLEKDSVDVAEDSELETAAAAQSQLESTKVSPAEMVPELGPTAIEQTLAAHTEDDNEKAGTWVEVPTKADPTAGVNRKMENLEVQDNVQAELTPESAPAEDDGADSDDGWITPSNLKKHQEKDTKEVLPTTAAVSLKVAMLTSDYAMQNVALRIGLNLLSPAMSRITQVKNWVLRCHGCFQVCKKMDRQFCPKCGQATLTRTSCTTADDGSFQIHLKRNFQWNNRGNVFSVPKAVAGTASGKLPSKSAGGKNNWGTKLLFAEDQKEYERAVEEKRRERKKDLMDEDYMPNIITGERTGSNGKLRLGPGRSVNSKRARS</sequence>
<evidence type="ECO:0000256" key="2">
    <source>
        <dbReference type="ARBA" id="ARBA00022722"/>
    </source>
</evidence>
<feature type="region of interest" description="Disordered" evidence="9">
    <location>
        <begin position="143"/>
        <end position="169"/>
    </location>
</feature>
<feature type="region of interest" description="Disordered" evidence="9">
    <location>
        <begin position="435"/>
        <end position="482"/>
    </location>
</feature>
<protein>
    <recommendedName>
        <fullName evidence="7">20S-pre-rRNA D-site endonuclease NOB1</fullName>
    </recommendedName>
</protein>
<keyword evidence="6 7" id="KW-0539">Nucleus</keyword>
<organism evidence="12 13">
    <name type="scientific">Verticillium longisporum</name>
    <name type="common">Verticillium dahliae var. longisporum</name>
    <dbReference type="NCBI Taxonomy" id="100787"/>
    <lineage>
        <taxon>Eukaryota</taxon>
        <taxon>Fungi</taxon>
        <taxon>Dikarya</taxon>
        <taxon>Ascomycota</taxon>
        <taxon>Pezizomycotina</taxon>
        <taxon>Sordariomycetes</taxon>
        <taxon>Hypocreomycetidae</taxon>
        <taxon>Glomerellales</taxon>
        <taxon>Plectosphaerellaceae</taxon>
        <taxon>Verticillium</taxon>
    </lineage>
</organism>
<dbReference type="Pfam" id="PF17146">
    <property type="entry name" value="PIN_6"/>
    <property type="match status" value="1"/>
</dbReference>
<comment type="function">
    <text evidence="7">Required for the synthesis of 40S ribosome subunits. Has a role in processing 20S pre-rRNA into the mature 18S rRNA, where it is required for cleavage at the 3' end of the mature 18S rRNA (D-site). Accompanies the 20S pre-rRNA from the nucleus to the cytoplasm.</text>
</comment>
<dbReference type="SUPFAM" id="SSF144206">
    <property type="entry name" value="NOB1 zinc finger-like"/>
    <property type="match status" value="1"/>
</dbReference>
<evidence type="ECO:0000313" key="13">
    <source>
        <dbReference type="Proteomes" id="UP000045706"/>
    </source>
</evidence>
<dbReference type="GO" id="GO:0030490">
    <property type="term" value="P:maturation of SSU-rRNA"/>
    <property type="evidence" value="ECO:0007669"/>
    <property type="project" value="TreeGrafter"/>
</dbReference>
<feature type="binding site" evidence="8">
    <location>
        <position position="358"/>
    </location>
    <ligand>
        <name>Zn(2+)</name>
        <dbReference type="ChEBI" id="CHEBI:29105"/>
    </ligand>
</feature>
<dbReference type="Pfam" id="PF08772">
    <property type="entry name" value="Zn_ribbon_NOB1"/>
    <property type="match status" value="1"/>
</dbReference>
<dbReference type="GO" id="GO:0004521">
    <property type="term" value="F:RNA endonuclease activity"/>
    <property type="evidence" value="ECO:0007669"/>
    <property type="project" value="UniProtKB-UniRule"/>
</dbReference>
<feature type="binding site" evidence="8">
    <location>
        <position position="355"/>
    </location>
    <ligand>
        <name>Zn(2+)</name>
        <dbReference type="ChEBI" id="CHEBI:29105"/>
    </ligand>
</feature>
<dbReference type="InterPro" id="IPR036283">
    <property type="entry name" value="NOB1_Zf-like_sf"/>
</dbReference>
<dbReference type="PIRSF" id="PIRSF037125">
    <property type="entry name" value="D-site_20S_pre-rRNA_nuclease"/>
    <property type="match status" value="1"/>
</dbReference>
<feature type="binding site" evidence="8">
    <location>
        <position position="343"/>
    </location>
    <ligand>
        <name>Zn(2+)</name>
        <dbReference type="ChEBI" id="CHEBI:29105"/>
    </ligand>
</feature>
<dbReference type="Gene3D" id="3.40.50.1010">
    <property type="entry name" value="5'-nuclease"/>
    <property type="match status" value="1"/>
</dbReference>
<evidence type="ECO:0000256" key="3">
    <source>
        <dbReference type="ARBA" id="ARBA00022723"/>
    </source>
</evidence>
<feature type="compositionally biased region" description="Basic and acidic residues" evidence="9">
    <location>
        <begin position="435"/>
        <end position="446"/>
    </location>
</feature>
<evidence type="ECO:0000256" key="5">
    <source>
        <dbReference type="ARBA" id="ARBA00022833"/>
    </source>
</evidence>
<dbReference type="InterPro" id="IPR014881">
    <property type="entry name" value="NOB1_Zn-bd"/>
</dbReference>
<dbReference type="GO" id="GO:0016787">
    <property type="term" value="F:hydrolase activity"/>
    <property type="evidence" value="ECO:0007669"/>
    <property type="project" value="UniProtKB-KW"/>
</dbReference>
<feature type="compositionally biased region" description="Polar residues" evidence="9">
    <location>
        <begin position="23"/>
        <end position="35"/>
    </location>
</feature>
<dbReference type="GO" id="GO:0005730">
    <property type="term" value="C:nucleolus"/>
    <property type="evidence" value="ECO:0007669"/>
    <property type="project" value="UniProtKB-SubCell"/>
</dbReference>
<keyword evidence="3 7" id="KW-0479">Metal-binding</keyword>
<keyword evidence="4" id="KW-0378">Hydrolase</keyword>
<dbReference type="GO" id="GO:0046872">
    <property type="term" value="F:metal ion binding"/>
    <property type="evidence" value="ECO:0007669"/>
    <property type="project" value="UniProtKB-UniRule"/>
</dbReference>
<feature type="domain" description="Ribonuclease PIN" evidence="11">
    <location>
        <begin position="45"/>
        <end position="135"/>
    </location>
</feature>
<dbReference type="GO" id="GO:0030688">
    <property type="term" value="C:preribosome, small subunit precursor"/>
    <property type="evidence" value="ECO:0007669"/>
    <property type="project" value="TreeGrafter"/>
</dbReference>
<keyword evidence="2" id="KW-0540">Nuclease</keyword>
<evidence type="ECO:0000256" key="8">
    <source>
        <dbReference type="PIRSR" id="PIRSR037125-1"/>
    </source>
</evidence>
<evidence type="ECO:0000256" key="1">
    <source>
        <dbReference type="ARBA" id="ARBA00005858"/>
    </source>
</evidence>
<feature type="domain" description="Nin one binding (NOB1) Zn-ribbon-like" evidence="10">
    <location>
        <begin position="330"/>
        <end position="401"/>
    </location>
</feature>
<feature type="region of interest" description="Disordered" evidence="9">
    <location>
        <begin position="18"/>
        <end position="38"/>
    </location>
</feature>
<evidence type="ECO:0000256" key="4">
    <source>
        <dbReference type="ARBA" id="ARBA00022801"/>
    </source>
</evidence>
<dbReference type="InterPro" id="IPR039907">
    <property type="entry name" value="NOB1"/>
</dbReference>
<accession>A0A0G4N1J7</accession>
<proteinExistence type="inferred from homology"/>
<comment type="subcellular location">
    <subcellularLocation>
        <location evidence="7">Nucleus</location>
        <location evidence="7">Nucleolus</location>
    </subcellularLocation>
</comment>
<dbReference type="InterPro" id="IPR033411">
    <property type="entry name" value="Ribonuclease_PIN"/>
</dbReference>
<evidence type="ECO:0000256" key="6">
    <source>
        <dbReference type="ARBA" id="ARBA00023242"/>
    </source>
</evidence>
<dbReference type="Gene3D" id="6.20.210.10">
    <property type="entry name" value="Nin one binding (NOB1), Zn-ribbon-like"/>
    <property type="match status" value="1"/>
</dbReference>
<name>A0A0G4N1J7_VERLO</name>
<evidence type="ECO:0000256" key="7">
    <source>
        <dbReference type="PIRNR" id="PIRNR037125"/>
    </source>
</evidence>
<dbReference type="CDD" id="cd09876">
    <property type="entry name" value="PIN_Nob1-like"/>
    <property type="match status" value="1"/>
</dbReference>
<keyword evidence="5 7" id="KW-0862">Zinc</keyword>
<gene>
    <name evidence="12" type="ORF">BN1723_015705</name>
</gene>
<dbReference type="PANTHER" id="PTHR12814">
    <property type="entry name" value="RNA-BINDING PROTEIN NOB1"/>
    <property type="match status" value="1"/>
</dbReference>
<dbReference type="GO" id="GO:0005737">
    <property type="term" value="C:cytoplasm"/>
    <property type="evidence" value="ECO:0007669"/>
    <property type="project" value="UniProtKB-ARBA"/>
</dbReference>
<dbReference type="FunFam" id="3.40.50.1010:FF:000020">
    <property type="entry name" value="20S-pre-rRNA D-site endonuclease NOB1"/>
    <property type="match status" value="1"/>
</dbReference>
<evidence type="ECO:0000256" key="9">
    <source>
        <dbReference type="SAM" id="MobiDB-lite"/>
    </source>
</evidence>
<dbReference type="InterPro" id="IPR017117">
    <property type="entry name" value="Nob1_euk"/>
</dbReference>
<evidence type="ECO:0000259" key="10">
    <source>
        <dbReference type="Pfam" id="PF08772"/>
    </source>
</evidence>
<evidence type="ECO:0000259" key="11">
    <source>
        <dbReference type="Pfam" id="PF17146"/>
    </source>
</evidence>
<dbReference type="Proteomes" id="UP000045706">
    <property type="component" value="Unassembled WGS sequence"/>
</dbReference>
<evidence type="ECO:0000313" key="12">
    <source>
        <dbReference type="EMBL" id="CRK40287.1"/>
    </source>
</evidence>
<feature type="binding site" evidence="8">
    <location>
        <position position="340"/>
    </location>
    <ligand>
        <name>Zn(2+)</name>
        <dbReference type="ChEBI" id="CHEBI:29105"/>
    </ligand>
</feature>
<dbReference type="EMBL" id="CVQI01032019">
    <property type="protein sequence ID" value="CRK40287.1"/>
    <property type="molecule type" value="Genomic_DNA"/>
</dbReference>
<comment type="similarity">
    <text evidence="1 7">Belongs to the NOB1 family.</text>
</comment>
<dbReference type="PANTHER" id="PTHR12814:SF2">
    <property type="entry name" value="RNA-BINDING PROTEIN NOB1"/>
    <property type="match status" value="1"/>
</dbReference>
<dbReference type="AlphaFoldDB" id="A0A0G4N1J7"/>
<reference evidence="13" key="1">
    <citation type="submission" date="2015-05" db="EMBL/GenBank/DDBJ databases">
        <authorList>
            <person name="Fogelqvist Johan"/>
        </authorList>
    </citation>
    <scope>NUCLEOTIDE SEQUENCE [LARGE SCALE GENOMIC DNA]</scope>
</reference>